<dbReference type="GO" id="GO:0008519">
    <property type="term" value="F:ammonium channel activity"/>
    <property type="evidence" value="ECO:0007669"/>
    <property type="project" value="InterPro"/>
</dbReference>
<proteinExistence type="predicted"/>
<keyword evidence="8" id="KW-1185">Reference proteome</keyword>
<feature type="domain" description="Ammonium transporter AmtB-like" evidence="6">
    <location>
        <begin position="1"/>
        <end position="44"/>
    </location>
</feature>
<comment type="caution">
    <text evidence="7">The sequence shown here is derived from an EMBL/GenBank/DDBJ whole genome shotgun (WGS) entry which is preliminary data.</text>
</comment>
<protein>
    <recommendedName>
        <fullName evidence="6">Ammonium transporter AmtB-like domain-containing protein</fullName>
    </recommendedName>
</protein>
<dbReference type="GO" id="GO:0097272">
    <property type="term" value="P:ammonium homeostasis"/>
    <property type="evidence" value="ECO:0007669"/>
    <property type="project" value="TreeGrafter"/>
</dbReference>
<evidence type="ECO:0000313" key="8">
    <source>
        <dbReference type="Proteomes" id="UP001054945"/>
    </source>
</evidence>
<feature type="transmembrane region" description="Helical" evidence="5">
    <location>
        <begin position="21"/>
        <end position="40"/>
    </location>
</feature>
<dbReference type="Pfam" id="PF00909">
    <property type="entry name" value="Ammonium_transp"/>
    <property type="match status" value="1"/>
</dbReference>
<keyword evidence="2 5" id="KW-0812">Transmembrane</keyword>
<dbReference type="Gene3D" id="1.10.3430.10">
    <property type="entry name" value="Ammonium transporter AmtB like domains"/>
    <property type="match status" value="1"/>
</dbReference>
<dbReference type="EMBL" id="BPLR01003888">
    <property type="protein sequence ID" value="GIX89825.1"/>
    <property type="molecule type" value="Genomic_DNA"/>
</dbReference>
<dbReference type="GO" id="GO:0005886">
    <property type="term" value="C:plasma membrane"/>
    <property type="evidence" value="ECO:0007669"/>
    <property type="project" value="TreeGrafter"/>
</dbReference>
<feature type="non-terminal residue" evidence="7">
    <location>
        <position position="1"/>
    </location>
</feature>
<sequence>FGLLESGYVNRKNEVNIMVKNAIDVIFGGLGYWMFGYAFSFESSRDPISL</sequence>
<dbReference type="PANTHER" id="PTHR11730:SF58">
    <property type="entry name" value="AMMONIUM TRANSPORTER"/>
    <property type="match status" value="1"/>
</dbReference>
<gene>
    <name evidence="7" type="ORF">CEXT_478441</name>
</gene>
<dbReference type="SUPFAM" id="SSF111352">
    <property type="entry name" value="Ammonium transporter"/>
    <property type="match status" value="1"/>
</dbReference>
<name>A0AAV4P1E1_CAEEX</name>
<dbReference type="PANTHER" id="PTHR11730">
    <property type="entry name" value="AMMONIUM TRANSPORTER"/>
    <property type="match status" value="1"/>
</dbReference>
<dbReference type="Proteomes" id="UP001054945">
    <property type="component" value="Unassembled WGS sequence"/>
</dbReference>
<evidence type="ECO:0000256" key="5">
    <source>
        <dbReference type="SAM" id="Phobius"/>
    </source>
</evidence>
<accession>A0AAV4P1E1</accession>
<evidence type="ECO:0000256" key="1">
    <source>
        <dbReference type="ARBA" id="ARBA00004141"/>
    </source>
</evidence>
<comment type="subcellular location">
    <subcellularLocation>
        <location evidence="1">Membrane</location>
        <topology evidence="1">Multi-pass membrane protein</topology>
    </subcellularLocation>
</comment>
<evidence type="ECO:0000256" key="4">
    <source>
        <dbReference type="ARBA" id="ARBA00023136"/>
    </source>
</evidence>
<evidence type="ECO:0000259" key="6">
    <source>
        <dbReference type="Pfam" id="PF00909"/>
    </source>
</evidence>
<evidence type="ECO:0000256" key="3">
    <source>
        <dbReference type="ARBA" id="ARBA00022989"/>
    </source>
</evidence>
<dbReference type="InterPro" id="IPR024041">
    <property type="entry name" value="NH4_transpt_AmtB-like_dom"/>
</dbReference>
<evidence type="ECO:0000313" key="7">
    <source>
        <dbReference type="EMBL" id="GIX89825.1"/>
    </source>
</evidence>
<dbReference type="InterPro" id="IPR029020">
    <property type="entry name" value="Ammonium/urea_transptr"/>
</dbReference>
<reference evidence="7 8" key="1">
    <citation type="submission" date="2021-06" db="EMBL/GenBank/DDBJ databases">
        <title>Caerostris extrusa draft genome.</title>
        <authorList>
            <person name="Kono N."/>
            <person name="Arakawa K."/>
        </authorList>
    </citation>
    <scope>NUCLEOTIDE SEQUENCE [LARGE SCALE GENOMIC DNA]</scope>
</reference>
<keyword evidence="4 5" id="KW-0472">Membrane</keyword>
<dbReference type="AlphaFoldDB" id="A0AAV4P1E1"/>
<keyword evidence="3 5" id="KW-1133">Transmembrane helix</keyword>
<evidence type="ECO:0000256" key="2">
    <source>
        <dbReference type="ARBA" id="ARBA00022692"/>
    </source>
</evidence>
<organism evidence="7 8">
    <name type="scientific">Caerostris extrusa</name>
    <name type="common">Bark spider</name>
    <name type="synonym">Caerostris bankana</name>
    <dbReference type="NCBI Taxonomy" id="172846"/>
    <lineage>
        <taxon>Eukaryota</taxon>
        <taxon>Metazoa</taxon>
        <taxon>Ecdysozoa</taxon>
        <taxon>Arthropoda</taxon>
        <taxon>Chelicerata</taxon>
        <taxon>Arachnida</taxon>
        <taxon>Araneae</taxon>
        <taxon>Araneomorphae</taxon>
        <taxon>Entelegynae</taxon>
        <taxon>Araneoidea</taxon>
        <taxon>Araneidae</taxon>
        <taxon>Caerostris</taxon>
    </lineage>
</organism>